<reference evidence="7 8" key="1">
    <citation type="journal article" date="2012" name="Eukaryot. Cell">
        <title>Genome sequence of the fungus Glarea lozoyensis: the first genome sequence of a species from the Helotiaceae family.</title>
        <authorList>
            <person name="Youssar L."/>
            <person name="Gruening B.A."/>
            <person name="Erxleben A."/>
            <person name="Guenther S."/>
            <person name="Huettel W."/>
        </authorList>
    </citation>
    <scope>NUCLEOTIDE SEQUENCE [LARGE SCALE GENOMIC DNA]</scope>
    <source>
        <strain evidence="8">ATCC 74030 / MF5533</strain>
    </source>
</reference>
<dbReference type="AlphaFoldDB" id="H0EL15"/>
<proteinExistence type="predicted"/>
<dbReference type="GO" id="GO:0061630">
    <property type="term" value="F:ubiquitin protein ligase activity"/>
    <property type="evidence" value="ECO:0007669"/>
    <property type="project" value="TreeGrafter"/>
</dbReference>
<dbReference type="Proteomes" id="UP000005446">
    <property type="component" value="Unassembled WGS sequence"/>
</dbReference>
<dbReference type="GO" id="GO:0043161">
    <property type="term" value="P:proteasome-mediated ubiquitin-dependent protein catabolic process"/>
    <property type="evidence" value="ECO:0007669"/>
    <property type="project" value="TreeGrafter"/>
</dbReference>
<dbReference type="InParanoid" id="H0EL15"/>
<evidence type="ECO:0000256" key="4">
    <source>
        <dbReference type="PROSITE-ProRule" id="PRU00175"/>
    </source>
</evidence>
<dbReference type="InterPro" id="IPR050731">
    <property type="entry name" value="HRD1_E3_ubiq-ligases"/>
</dbReference>
<feature type="compositionally biased region" description="Acidic residues" evidence="5">
    <location>
        <begin position="13"/>
        <end position="22"/>
    </location>
</feature>
<accession>H0EL15</accession>
<organism evidence="7 8">
    <name type="scientific">Glarea lozoyensis (strain ATCC 74030 / MF5533)</name>
    <dbReference type="NCBI Taxonomy" id="1104152"/>
    <lineage>
        <taxon>Eukaryota</taxon>
        <taxon>Fungi</taxon>
        <taxon>Dikarya</taxon>
        <taxon>Ascomycota</taxon>
        <taxon>Pezizomycotina</taxon>
        <taxon>Leotiomycetes</taxon>
        <taxon>Helotiales</taxon>
        <taxon>Helotiaceae</taxon>
        <taxon>Glarea</taxon>
    </lineage>
</organism>
<feature type="domain" description="RING-type" evidence="6">
    <location>
        <begin position="92"/>
        <end position="140"/>
    </location>
</feature>
<feature type="compositionally biased region" description="Basic and acidic residues" evidence="5">
    <location>
        <begin position="23"/>
        <end position="50"/>
    </location>
</feature>
<dbReference type="GO" id="GO:0012505">
    <property type="term" value="C:endomembrane system"/>
    <property type="evidence" value="ECO:0007669"/>
    <property type="project" value="TreeGrafter"/>
</dbReference>
<dbReference type="SUPFAM" id="SSF57850">
    <property type="entry name" value="RING/U-box"/>
    <property type="match status" value="1"/>
</dbReference>
<dbReference type="HOGENOM" id="CLU_1053921_0_0_1"/>
<dbReference type="EMBL" id="AGUE01000073">
    <property type="protein sequence ID" value="EHL00858.1"/>
    <property type="molecule type" value="Genomic_DNA"/>
</dbReference>
<dbReference type="InterPro" id="IPR001841">
    <property type="entry name" value="Znf_RING"/>
</dbReference>
<comment type="caution">
    <text evidence="7">The sequence shown here is derived from an EMBL/GenBank/DDBJ whole genome shotgun (WGS) entry which is preliminary data.</text>
</comment>
<keyword evidence="3" id="KW-0862">Zinc</keyword>
<dbReference type="GO" id="GO:0044695">
    <property type="term" value="C:Dsc E3 ubiquitin ligase complex"/>
    <property type="evidence" value="ECO:0007669"/>
    <property type="project" value="TreeGrafter"/>
</dbReference>
<keyword evidence="2 4" id="KW-0863">Zinc-finger</keyword>
<dbReference type="PANTHER" id="PTHR22763">
    <property type="entry name" value="RING ZINC FINGER PROTEIN"/>
    <property type="match status" value="1"/>
</dbReference>
<dbReference type="Pfam" id="PF13639">
    <property type="entry name" value="zf-RING_2"/>
    <property type="match status" value="1"/>
</dbReference>
<dbReference type="InterPro" id="IPR013083">
    <property type="entry name" value="Znf_RING/FYVE/PHD"/>
</dbReference>
<dbReference type="OrthoDB" id="8062037at2759"/>
<feature type="region of interest" description="Disordered" evidence="5">
    <location>
        <begin position="1"/>
        <end position="50"/>
    </location>
</feature>
<dbReference type="SMART" id="SM00184">
    <property type="entry name" value="RING"/>
    <property type="match status" value="1"/>
</dbReference>
<dbReference type="Gene3D" id="3.30.40.10">
    <property type="entry name" value="Zinc/RING finger domain, C3HC4 (zinc finger)"/>
    <property type="match status" value="1"/>
</dbReference>
<dbReference type="PANTHER" id="PTHR22763:SF162">
    <property type="entry name" value="TRANSMEMBRANE E3 UBIQUITIN-PROTEIN LIGASE 1"/>
    <property type="match status" value="1"/>
</dbReference>
<evidence type="ECO:0000256" key="3">
    <source>
        <dbReference type="ARBA" id="ARBA00022833"/>
    </source>
</evidence>
<dbReference type="PROSITE" id="PS50089">
    <property type="entry name" value="ZF_RING_2"/>
    <property type="match status" value="1"/>
</dbReference>
<keyword evidence="1" id="KW-0479">Metal-binding</keyword>
<dbReference type="GO" id="GO:0008270">
    <property type="term" value="F:zinc ion binding"/>
    <property type="evidence" value="ECO:0007669"/>
    <property type="project" value="UniProtKB-KW"/>
</dbReference>
<evidence type="ECO:0000313" key="8">
    <source>
        <dbReference type="Proteomes" id="UP000005446"/>
    </source>
</evidence>
<evidence type="ECO:0000313" key="7">
    <source>
        <dbReference type="EMBL" id="EHL00858.1"/>
    </source>
</evidence>
<evidence type="ECO:0000259" key="6">
    <source>
        <dbReference type="PROSITE" id="PS50089"/>
    </source>
</evidence>
<gene>
    <name evidence="7" type="ORF">M7I_3251</name>
</gene>
<keyword evidence="8" id="KW-1185">Reference proteome</keyword>
<evidence type="ECO:0000256" key="5">
    <source>
        <dbReference type="SAM" id="MobiDB-lite"/>
    </source>
</evidence>
<evidence type="ECO:0000256" key="1">
    <source>
        <dbReference type="ARBA" id="ARBA00022723"/>
    </source>
</evidence>
<evidence type="ECO:0000256" key="2">
    <source>
        <dbReference type="ARBA" id="ARBA00022771"/>
    </source>
</evidence>
<name>H0EL15_GLAL7</name>
<sequence length="264" mass="29575">MDGPARIRRGLDISDDDEDSDLERESNEIYRREEELSRRENELARREDGNEERAMAVLRGAIALGKRVPSKAAIASLQVVKVEDLKEADKTCIICYNEFGAANPEGLVEQPLRLPKCKHVFGDTCIKKWFEDSDTCPYCRDKLPAELSMSRGAALESLRAQRERLAAAMQYRRAQAGGGPRFPFLPEGTLESLPLNEHRYLLLANGRRYRRIPDQVQICHQSIGHRRGNGATSEPSANSSSKSAIEFILLSLGATFPASCNWVE</sequence>
<protein>
    <submittedName>
        <fullName evidence="7">Putative E3 ubiquitin-protein ligase hrd-1</fullName>
    </submittedName>
</protein>